<dbReference type="InterPro" id="IPR004843">
    <property type="entry name" value="Calcineurin-like_PHP"/>
</dbReference>
<dbReference type="Pfam" id="PF00149">
    <property type="entry name" value="Metallophos"/>
    <property type="match status" value="1"/>
</dbReference>
<dbReference type="GO" id="GO:0009245">
    <property type="term" value="P:lipid A biosynthetic process"/>
    <property type="evidence" value="ECO:0007669"/>
    <property type="project" value="TreeGrafter"/>
</dbReference>
<evidence type="ECO:0000313" key="2">
    <source>
        <dbReference type="EMBL" id="AGA58013.1"/>
    </source>
</evidence>
<dbReference type="InterPro" id="IPR029052">
    <property type="entry name" value="Metallo-depent_PP-like"/>
</dbReference>
<dbReference type="PANTHER" id="PTHR31302">
    <property type="entry name" value="TRANSMEMBRANE PROTEIN WITH METALLOPHOSPHOESTERASE DOMAIN-RELATED"/>
    <property type="match status" value="1"/>
</dbReference>
<sequence>MIVWCAAAAAAACTVLGAVMVREAFRVRLRREEVVLPRLPAAFDGFRIFFISDIHRRTVHPSLIRLAAEAGGADLVLIGGDLTEGGVPAERVRANVRLLSGIGPVFMVFGNHDYDEDAESLAELLREERVALLRNESRIIERDGQAIRLAGVDDLSAGRDDVRAALRGRTRPGRRPAFTILLAHDPLIVERMTAEDARRTDLILAGHTHGGQIVLPLIGPLARGHLRYLRGWRTPPRRKTTGGAGRPRLFVSCGYGTSHLPLRLSAPAEAHLFTLRCLHRSSGQGPESR</sequence>
<dbReference type="SUPFAM" id="SSF56300">
    <property type="entry name" value="Metallo-dependent phosphatases"/>
    <property type="match status" value="1"/>
</dbReference>
<dbReference type="KEGG" id="tco:Theco_1883"/>
<evidence type="ECO:0000259" key="1">
    <source>
        <dbReference type="Pfam" id="PF00149"/>
    </source>
</evidence>
<dbReference type="InterPro" id="IPR051158">
    <property type="entry name" value="Metallophosphoesterase_sf"/>
</dbReference>
<evidence type="ECO:0000313" key="3">
    <source>
        <dbReference type="Proteomes" id="UP000010795"/>
    </source>
</evidence>
<keyword evidence="3" id="KW-1185">Reference proteome</keyword>
<dbReference type="AlphaFoldDB" id="L0ECK4"/>
<accession>L0ECK4</accession>
<dbReference type="HOGENOM" id="CLU_025443_3_1_9"/>
<name>L0ECK4_THECK</name>
<dbReference type="EMBL" id="CP003255">
    <property type="protein sequence ID" value="AGA58013.1"/>
    <property type="molecule type" value="Genomic_DNA"/>
</dbReference>
<dbReference type="GO" id="GO:0008758">
    <property type="term" value="F:UDP-2,3-diacylglucosamine hydrolase activity"/>
    <property type="evidence" value="ECO:0007669"/>
    <property type="project" value="TreeGrafter"/>
</dbReference>
<dbReference type="PANTHER" id="PTHR31302:SF32">
    <property type="entry name" value="PHOSPHOESTERASE"/>
    <property type="match status" value="1"/>
</dbReference>
<dbReference type="GO" id="GO:0016020">
    <property type="term" value="C:membrane"/>
    <property type="evidence" value="ECO:0007669"/>
    <property type="project" value="GOC"/>
</dbReference>
<dbReference type="eggNOG" id="COG1408">
    <property type="taxonomic scope" value="Bacteria"/>
</dbReference>
<dbReference type="STRING" id="717605.Theco_1883"/>
<proteinExistence type="predicted"/>
<keyword evidence="2" id="KW-0378">Hydrolase</keyword>
<dbReference type="Gene3D" id="3.60.21.10">
    <property type="match status" value="1"/>
</dbReference>
<organism evidence="2 3">
    <name type="scientific">Thermobacillus composti (strain DSM 18247 / JCM 13945 / KWC4)</name>
    <dbReference type="NCBI Taxonomy" id="717605"/>
    <lineage>
        <taxon>Bacteria</taxon>
        <taxon>Bacillati</taxon>
        <taxon>Bacillota</taxon>
        <taxon>Bacilli</taxon>
        <taxon>Bacillales</taxon>
        <taxon>Paenibacillaceae</taxon>
        <taxon>Thermobacillus</taxon>
    </lineage>
</organism>
<protein>
    <submittedName>
        <fullName evidence="2">Putative phosphohydrolase</fullName>
    </submittedName>
</protein>
<gene>
    <name evidence="2" type="ordered locus">Theco_1883</name>
</gene>
<reference evidence="3" key="1">
    <citation type="submission" date="2012-01" db="EMBL/GenBank/DDBJ databases">
        <title>Complete sequence of chromosome of Thermobacillus composti KWC4.</title>
        <authorList>
            <person name="Lucas S."/>
            <person name="Han J."/>
            <person name="Lapidus A."/>
            <person name="Cheng J.-F."/>
            <person name="Goodwin L."/>
            <person name="Pitluck S."/>
            <person name="Peters L."/>
            <person name="Ovchinnikova G."/>
            <person name="Teshima H."/>
            <person name="Detter J.C."/>
            <person name="Han C."/>
            <person name="Tapia R."/>
            <person name="Land M."/>
            <person name="Hauser L."/>
            <person name="Kyrpides N."/>
            <person name="Ivanova N."/>
            <person name="Pagani I."/>
            <person name="Anderson I."/>
            <person name="Woyke T."/>
        </authorList>
    </citation>
    <scope>NUCLEOTIDE SEQUENCE [LARGE SCALE GENOMIC DNA]</scope>
    <source>
        <strain evidence="3">DSM 18247 / JCM 13945 / KWC4</strain>
    </source>
</reference>
<dbReference type="RefSeq" id="WP_015254764.1">
    <property type="nucleotide sequence ID" value="NC_019897.1"/>
</dbReference>
<dbReference type="Proteomes" id="UP000010795">
    <property type="component" value="Chromosome"/>
</dbReference>
<feature type="domain" description="Calcineurin-like phosphoesterase" evidence="1">
    <location>
        <begin position="46"/>
        <end position="210"/>
    </location>
</feature>